<name>A0A8X6YVT7_9ARAC</name>
<proteinExistence type="predicted"/>
<sequence>MHLANATIGESGRRASQVYEERYPVRIIPQNQIFACVHRSLCEQDLQASNMHVTGRRRLMWIANIEEQVLQSIENKPNTSTRAITQ</sequence>
<dbReference type="AlphaFoldDB" id="A0A8X6YVT7"/>
<accession>A0A8X6YVT7</accession>
<keyword evidence="2" id="KW-1185">Reference proteome</keyword>
<protein>
    <submittedName>
        <fullName evidence="1">Uncharacterized protein</fullName>
    </submittedName>
</protein>
<dbReference type="Proteomes" id="UP000886998">
    <property type="component" value="Unassembled WGS sequence"/>
</dbReference>
<comment type="caution">
    <text evidence="1">The sequence shown here is derived from an EMBL/GenBank/DDBJ whole genome shotgun (WGS) entry which is preliminary data.</text>
</comment>
<evidence type="ECO:0000313" key="2">
    <source>
        <dbReference type="Proteomes" id="UP000886998"/>
    </source>
</evidence>
<organism evidence="1 2">
    <name type="scientific">Trichonephila inaurata madagascariensis</name>
    <dbReference type="NCBI Taxonomy" id="2747483"/>
    <lineage>
        <taxon>Eukaryota</taxon>
        <taxon>Metazoa</taxon>
        <taxon>Ecdysozoa</taxon>
        <taxon>Arthropoda</taxon>
        <taxon>Chelicerata</taxon>
        <taxon>Arachnida</taxon>
        <taxon>Araneae</taxon>
        <taxon>Araneomorphae</taxon>
        <taxon>Entelegynae</taxon>
        <taxon>Araneoidea</taxon>
        <taxon>Nephilidae</taxon>
        <taxon>Trichonephila</taxon>
        <taxon>Trichonephila inaurata</taxon>
    </lineage>
</organism>
<reference evidence="1" key="1">
    <citation type="submission" date="2020-08" db="EMBL/GenBank/DDBJ databases">
        <title>Multicomponent nature underlies the extraordinary mechanical properties of spider dragline silk.</title>
        <authorList>
            <person name="Kono N."/>
            <person name="Nakamura H."/>
            <person name="Mori M."/>
            <person name="Yoshida Y."/>
            <person name="Ohtoshi R."/>
            <person name="Malay A.D."/>
            <person name="Moran D.A.P."/>
            <person name="Tomita M."/>
            <person name="Numata K."/>
            <person name="Arakawa K."/>
        </authorList>
    </citation>
    <scope>NUCLEOTIDE SEQUENCE</scope>
</reference>
<evidence type="ECO:0000313" key="1">
    <source>
        <dbReference type="EMBL" id="GFY77387.1"/>
    </source>
</evidence>
<dbReference type="EMBL" id="BMAV01022431">
    <property type="protein sequence ID" value="GFY77387.1"/>
    <property type="molecule type" value="Genomic_DNA"/>
</dbReference>
<gene>
    <name evidence="1" type="ORF">TNIN_407071</name>
</gene>